<dbReference type="OrthoDB" id="1602938at2759"/>
<accession>A0A2U1MMH0</accession>
<dbReference type="Proteomes" id="UP000245207">
    <property type="component" value="Unassembled WGS sequence"/>
</dbReference>
<keyword evidence="1" id="KW-0413">Isomerase</keyword>
<proteinExistence type="predicted"/>
<comment type="caution">
    <text evidence="1">The sequence shown here is derived from an EMBL/GenBank/DDBJ whole genome shotgun (WGS) entry which is preliminary data.</text>
</comment>
<evidence type="ECO:0000313" key="2">
    <source>
        <dbReference type="Proteomes" id="UP000245207"/>
    </source>
</evidence>
<keyword evidence="2" id="KW-1185">Reference proteome</keyword>
<name>A0A2U1MMH0_ARTAN</name>
<evidence type="ECO:0000313" key="1">
    <source>
        <dbReference type="EMBL" id="PWA62427.1"/>
    </source>
</evidence>
<dbReference type="GO" id="GO:0016853">
    <property type="term" value="F:isomerase activity"/>
    <property type="evidence" value="ECO:0007669"/>
    <property type="project" value="UniProtKB-KW"/>
</dbReference>
<gene>
    <name evidence="1" type="ORF">CTI12_AA364220</name>
</gene>
<dbReference type="EMBL" id="PKPP01004871">
    <property type="protein sequence ID" value="PWA62427.1"/>
    <property type="molecule type" value="Genomic_DNA"/>
</dbReference>
<dbReference type="STRING" id="35608.A0A2U1MMH0"/>
<organism evidence="1 2">
    <name type="scientific">Artemisia annua</name>
    <name type="common">Sweet wormwood</name>
    <dbReference type="NCBI Taxonomy" id="35608"/>
    <lineage>
        <taxon>Eukaryota</taxon>
        <taxon>Viridiplantae</taxon>
        <taxon>Streptophyta</taxon>
        <taxon>Embryophyta</taxon>
        <taxon>Tracheophyta</taxon>
        <taxon>Spermatophyta</taxon>
        <taxon>Magnoliopsida</taxon>
        <taxon>eudicotyledons</taxon>
        <taxon>Gunneridae</taxon>
        <taxon>Pentapetalae</taxon>
        <taxon>asterids</taxon>
        <taxon>campanulids</taxon>
        <taxon>Asterales</taxon>
        <taxon>Asteraceae</taxon>
        <taxon>Asteroideae</taxon>
        <taxon>Anthemideae</taxon>
        <taxon>Artemisiinae</taxon>
        <taxon>Artemisia</taxon>
    </lineage>
</organism>
<protein>
    <submittedName>
        <fullName evidence="1">Protein disulfide isomerase-like 5-4</fullName>
    </submittedName>
</protein>
<sequence length="135" mass="15927">MIKAYFFAYSSLKKFIKAVNYKWNRPEIKHPKVTAEDAASRKNQGKLYFNGFIEFDILSAYIATWQELHNYLSISTSTSVIVERNSDDDYLRIDFNIRYAPLQYIFRLDHVILCDASWRCKFAKFAGRSFVTNKL</sequence>
<reference evidence="1 2" key="1">
    <citation type="journal article" date="2018" name="Mol. Plant">
        <title>The genome of Artemisia annua provides insight into the evolution of Asteraceae family and artemisinin biosynthesis.</title>
        <authorList>
            <person name="Shen Q."/>
            <person name="Zhang L."/>
            <person name="Liao Z."/>
            <person name="Wang S."/>
            <person name="Yan T."/>
            <person name="Shi P."/>
            <person name="Liu M."/>
            <person name="Fu X."/>
            <person name="Pan Q."/>
            <person name="Wang Y."/>
            <person name="Lv Z."/>
            <person name="Lu X."/>
            <person name="Zhang F."/>
            <person name="Jiang W."/>
            <person name="Ma Y."/>
            <person name="Chen M."/>
            <person name="Hao X."/>
            <person name="Li L."/>
            <person name="Tang Y."/>
            <person name="Lv G."/>
            <person name="Zhou Y."/>
            <person name="Sun X."/>
            <person name="Brodelius P.E."/>
            <person name="Rose J.K.C."/>
            <person name="Tang K."/>
        </authorList>
    </citation>
    <scope>NUCLEOTIDE SEQUENCE [LARGE SCALE GENOMIC DNA]</scope>
    <source>
        <strain evidence="2">cv. Huhao1</strain>
        <tissue evidence="1">Leaf</tissue>
    </source>
</reference>
<dbReference type="AlphaFoldDB" id="A0A2U1MMH0"/>